<dbReference type="Pfam" id="PF05231">
    <property type="entry name" value="MASE1"/>
    <property type="match status" value="1"/>
</dbReference>
<protein>
    <recommendedName>
        <fullName evidence="7">MASE1 domain-containing protein</fullName>
    </recommendedName>
</protein>
<evidence type="ECO:0000313" key="9">
    <source>
        <dbReference type="Proteomes" id="UP000326831"/>
    </source>
</evidence>
<keyword evidence="2" id="KW-1003">Cell membrane</keyword>
<keyword evidence="5 6" id="KW-0472">Membrane</keyword>
<feature type="transmembrane region" description="Helical" evidence="6">
    <location>
        <begin position="12"/>
        <end position="32"/>
    </location>
</feature>
<evidence type="ECO:0000256" key="3">
    <source>
        <dbReference type="ARBA" id="ARBA00022692"/>
    </source>
</evidence>
<dbReference type="Proteomes" id="UP000326831">
    <property type="component" value="Chromosome"/>
</dbReference>
<feature type="domain" description="MASE1" evidence="7">
    <location>
        <begin position="18"/>
        <end position="290"/>
    </location>
</feature>
<dbReference type="OrthoDB" id="4137374at2"/>
<evidence type="ECO:0000259" key="7">
    <source>
        <dbReference type="Pfam" id="PF05231"/>
    </source>
</evidence>
<evidence type="ECO:0000256" key="5">
    <source>
        <dbReference type="ARBA" id="ARBA00023136"/>
    </source>
</evidence>
<feature type="transmembrane region" description="Helical" evidence="6">
    <location>
        <begin position="52"/>
        <end position="76"/>
    </location>
</feature>
<comment type="subcellular location">
    <subcellularLocation>
        <location evidence="1">Cell membrane</location>
        <topology evidence="1">Multi-pass membrane protein</topology>
    </subcellularLocation>
</comment>
<keyword evidence="4 6" id="KW-1133">Transmembrane helix</keyword>
<evidence type="ECO:0000256" key="4">
    <source>
        <dbReference type="ARBA" id="ARBA00022989"/>
    </source>
</evidence>
<gene>
    <name evidence="8" type="ORF">CP968_32380</name>
</gene>
<dbReference type="GO" id="GO:0005886">
    <property type="term" value="C:plasma membrane"/>
    <property type="evidence" value="ECO:0007669"/>
    <property type="project" value="UniProtKB-SubCell"/>
</dbReference>
<proteinExistence type="predicted"/>
<evidence type="ECO:0000256" key="1">
    <source>
        <dbReference type="ARBA" id="ARBA00004651"/>
    </source>
</evidence>
<evidence type="ECO:0000313" key="8">
    <source>
        <dbReference type="EMBL" id="QEU82340.1"/>
    </source>
</evidence>
<reference evidence="8 9" key="1">
    <citation type="submission" date="2017-09" db="EMBL/GenBank/DDBJ databases">
        <authorList>
            <person name="Lee N."/>
            <person name="Cho B.-K."/>
        </authorList>
    </citation>
    <scope>NUCLEOTIDE SEQUENCE [LARGE SCALE GENOMIC DNA]</scope>
    <source>
        <strain evidence="8 9">ATCC 27467</strain>
    </source>
</reference>
<feature type="transmembrane region" description="Helical" evidence="6">
    <location>
        <begin position="229"/>
        <end position="250"/>
    </location>
</feature>
<evidence type="ECO:0000256" key="6">
    <source>
        <dbReference type="SAM" id="Phobius"/>
    </source>
</evidence>
<accession>A0A5P2UTY5</accession>
<dbReference type="KEGG" id="ssub:CP968_32380"/>
<dbReference type="InterPro" id="IPR007895">
    <property type="entry name" value="MASE1"/>
</dbReference>
<feature type="transmembrane region" description="Helical" evidence="6">
    <location>
        <begin position="157"/>
        <end position="178"/>
    </location>
</feature>
<keyword evidence="3 6" id="KW-0812">Transmembrane</keyword>
<dbReference type="AlphaFoldDB" id="A0A5P2UTY5"/>
<sequence>MMRSEGLRRLYPAVLRILAVAAAYFAGGRIGLLQHVVIEGATVTPLWPPTGIAVTCLLVLGMRVWPGIGLGALLVIQSLSPLDVVGIGIAAGNTLAPVCACLLLRRVGFRLELDRFRDGAALVFLGGLAPMLISATVGAWMLESSDSLPDGGFWTVWWTWWAGDAMGVLVITPLLLVLRRARLPVDTYRWAEASALAVAAVGVTLLATRSGLALLFLVFPLLVWAALRFQLAGSAPCMLLVSVLAISAAIRQEGPFAHHTLIEGMANLQALNGSAALTSLLLSALVTEQNTIRSRIEQACLDLAEVVDQLSSGRATPRWPVDDQDRPRTNGG</sequence>
<organism evidence="8 9">
    <name type="scientific">Streptomyces subrutilus</name>
    <dbReference type="NCBI Taxonomy" id="36818"/>
    <lineage>
        <taxon>Bacteria</taxon>
        <taxon>Bacillati</taxon>
        <taxon>Actinomycetota</taxon>
        <taxon>Actinomycetes</taxon>
        <taxon>Kitasatosporales</taxon>
        <taxon>Streptomycetaceae</taxon>
        <taxon>Streptomyces</taxon>
    </lineage>
</organism>
<feature type="transmembrane region" description="Helical" evidence="6">
    <location>
        <begin position="190"/>
        <end position="223"/>
    </location>
</feature>
<dbReference type="RefSeq" id="WP_150521348.1">
    <property type="nucleotide sequence ID" value="NZ_BMVX01000011.1"/>
</dbReference>
<evidence type="ECO:0000256" key="2">
    <source>
        <dbReference type="ARBA" id="ARBA00022475"/>
    </source>
</evidence>
<dbReference type="EMBL" id="CP023701">
    <property type="protein sequence ID" value="QEU82340.1"/>
    <property type="molecule type" value="Genomic_DNA"/>
</dbReference>
<feature type="transmembrane region" description="Helical" evidence="6">
    <location>
        <begin position="120"/>
        <end position="142"/>
    </location>
</feature>
<name>A0A5P2UTY5_9ACTN</name>
<keyword evidence="9" id="KW-1185">Reference proteome</keyword>